<dbReference type="InterPro" id="IPR010432">
    <property type="entry name" value="RDD"/>
</dbReference>
<evidence type="ECO:0000256" key="5">
    <source>
        <dbReference type="SAM" id="Phobius"/>
    </source>
</evidence>
<feature type="domain" description="RDD" evidence="6">
    <location>
        <begin position="27"/>
        <end position="162"/>
    </location>
</feature>
<feature type="transmembrane region" description="Helical" evidence="5">
    <location>
        <begin position="40"/>
        <end position="60"/>
    </location>
</feature>
<gene>
    <name evidence="7" type="ORF">FYJ63_05840</name>
</gene>
<keyword evidence="3 5" id="KW-1133">Transmembrane helix</keyword>
<keyword evidence="2 5" id="KW-0812">Transmembrane</keyword>
<dbReference type="RefSeq" id="WP_154544748.1">
    <property type="nucleotide sequence ID" value="NZ_JAQYQY010000041.1"/>
</dbReference>
<evidence type="ECO:0000313" key="7">
    <source>
        <dbReference type="EMBL" id="MST49757.1"/>
    </source>
</evidence>
<keyword evidence="4 5" id="KW-0472">Membrane</keyword>
<dbReference type="Proteomes" id="UP000442535">
    <property type="component" value="Unassembled WGS sequence"/>
</dbReference>
<organism evidence="7 8">
    <name type="scientific">Mobiluncus porci</name>
    <dbReference type="NCBI Taxonomy" id="2652278"/>
    <lineage>
        <taxon>Bacteria</taxon>
        <taxon>Bacillati</taxon>
        <taxon>Actinomycetota</taxon>
        <taxon>Actinomycetes</taxon>
        <taxon>Actinomycetales</taxon>
        <taxon>Actinomycetaceae</taxon>
        <taxon>Mobiluncus</taxon>
    </lineage>
</organism>
<accession>A0A7K0K2P8</accession>
<feature type="transmembrane region" description="Helical" evidence="5">
    <location>
        <begin position="72"/>
        <end position="93"/>
    </location>
</feature>
<evidence type="ECO:0000256" key="4">
    <source>
        <dbReference type="ARBA" id="ARBA00023136"/>
    </source>
</evidence>
<dbReference type="GO" id="GO:0016020">
    <property type="term" value="C:membrane"/>
    <property type="evidence" value="ECO:0007669"/>
    <property type="project" value="UniProtKB-SubCell"/>
</dbReference>
<dbReference type="PANTHER" id="PTHR38480">
    <property type="entry name" value="SLR0254 PROTEIN"/>
    <property type="match status" value="1"/>
</dbReference>
<comment type="caution">
    <text evidence="7">The sequence shown here is derived from an EMBL/GenBank/DDBJ whole genome shotgun (WGS) entry which is preliminary data.</text>
</comment>
<evidence type="ECO:0000256" key="2">
    <source>
        <dbReference type="ARBA" id="ARBA00022692"/>
    </source>
</evidence>
<proteinExistence type="predicted"/>
<sequence length="283" mass="30809">MENFRGEKIRPDVVVTGEAIALLVQPASLFLRVISGTIDALTALVGGVFTAEIVILFFTFGPADSLPLKNEAQVSTFISVLFAFWAFFFPMLIETLTKGRTLGKFVAGTRVVRDDGGPITFRHAFIRALLGVAELWITLGSVAILTAFFSRRSKRLGDLFAGTYVITEPSINSRQPLLLAPELSAWASGARVGEIDASLSIMARRFLQAAGRMEAVARRDAALKIASQLELAVYPPPPPRTDPERFIAAVLVLRRDLEFNNEASREANISQKLAAVSAPKYGI</sequence>
<name>A0A7K0K2P8_9ACTO</name>
<dbReference type="AlphaFoldDB" id="A0A7K0K2P8"/>
<dbReference type="Pfam" id="PF06271">
    <property type="entry name" value="RDD"/>
    <property type="match status" value="1"/>
</dbReference>
<dbReference type="EMBL" id="VUMY01000009">
    <property type="protein sequence ID" value="MST49757.1"/>
    <property type="molecule type" value="Genomic_DNA"/>
</dbReference>
<keyword evidence="8" id="KW-1185">Reference proteome</keyword>
<protein>
    <submittedName>
        <fullName evidence="7">RDD family protein</fullName>
    </submittedName>
</protein>
<evidence type="ECO:0000256" key="3">
    <source>
        <dbReference type="ARBA" id="ARBA00022989"/>
    </source>
</evidence>
<evidence type="ECO:0000259" key="6">
    <source>
        <dbReference type="Pfam" id="PF06271"/>
    </source>
</evidence>
<reference evidence="7 8" key="1">
    <citation type="submission" date="2019-08" db="EMBL/GenBank/DDBJ databases">
        <title>In-depth cultivation of the pig gut microbiome towards novel bacterial diversity and tailored functional studies.</title>
        <authorList>
            <person name="Wylensek D."/>
            <person name="Hitch T.C.A."/>
            <person name="Clavel T."/>
        </authorList>
    </citation>
    <scope>NUCLEOTIDE SEQUENCE [LARGE SCALE GENOMIC DNA]</scope>
    <source>
        <strain evidence="7 8">RF-GAM-744-WT-7</strain>
    </source>
</reference>
<comment type="subcellular location">
    <subcellularLocation>
        <location evidence="1">Membrane</location>
        <topology evidence="1">Multi-pass membrane protein</topology>
    </subcellularLocation>
</comment>
<feature type="transmembrane region" description="Helical" evidence="5">
    <location>
        <begin position="124"/>
        <end position="149"/>
    </location>
</feature>
<evidence type="ECO:0000256" key="1">
    <source>
        <dbReference type="ARBA" id="ARBA00004141"/>
    </source>
</evidence>
<dbReference type="PANTHER" id="PTHR38480:SF1">
    <property type="entry name" value="SLR0254 PROTEIN"/>
    <property type="match status" value="1"/>
</dbReference>
<evidence type="ECO:0000313" key="8">
    <source>
        <dbReference type="Proteomes" id="UP000442535"/>
    </source>
</evidence>